<keyword evidence="4" id="KW-1185">Reference proteome</keyword>
<feature type="chain" id="PRO_5037021197" evidence="1">
    <location>
        <begin position="19"/>
        <end position="118"/>
    </location>
</feature>
<keyword evidence="1" id="KW-0732">Signal</keyword>
<dbReference type="AlphaFoldDB" id="A0A936ZWX7"/>
<sequence length="118" mass="13475">MRQILLLLTFFIVSFAFAQDSAMYEKTALAFQENFNAQNVDAVYNLYTAEMQEAMNKEGVTRFVNGCYEQFGSLKSLTFIETTEGIYSYTAEFDKISLVMELQLSPDGKISTIQFQEP</sequence>
<protein>
    <submittedName>
        <fullName evidence="3">DUF3887 domain-containing protein</fullName>
    </submittedName>
</protein>
<proteinExistence type="predicted"/>
<dbReference type="RefSeq" id="WP_201916656.1">
    <property type="nucleotide sequence ID" value="NZ_BAABAX010000021.1"/>
</dbReference>
<dbReference type="Gene3D" id="3.10.450.590">
    <property type="match status" value="1"/>
</dbReference>
<gene>
    <name evidence="3" type="ORF">JJQ60_03480</name>
</gene>
<evidence type="ECO:0000313" key="3">
    <source>
        <dbReference type="EMBL" id="MBL0682561.1"/>
    </source>
</evidence>
<name>A0A936ZWX7_9FLAO</name>
<dbReference type="Pfam" id="PF13026">
    <property type="entry name" value="DUF3887"/>
    <property type="match status" value="1"/>
</dbReference>
<evidence type="ECO:0000256" key="1">
    <source>
        <dbReference type="SAM" id="SignalP"/>
    </source>
</evidence>
<dbReference type="InterPro" id="IPR024981">
    <property type="entry name" value="DUF3887"/>
</dbReference>
<accession>A0A936ZWX7</accession>
<feature type="domain" description="DUF3887" evidence="2">
    <location>
        <begin position="29"/>
        <end position="110"/>
    </location>
</feature>
<evidence type="ECO:0000313" key="4">
    <source>
        <dbReference type="Proteomes" id="UP000651057"/>
    </source>
</evidence>
<organism evidence="3 4">
    <name type="scientific">Aquimarina mytili</name>
    <dbReference type="NCBI Taxonomy" id="874423"/>
    <lineage>
        <taxon>Bacteria</taxon>
        <taxon>Pseudomonadati</taxon>
        <taxon>Bacteroidota</taxon>
        <taxon>Flavobacteriia</taxon>
        <taxon>Flavobacteriales</taxon>
        <taxon>Flavobacteriaceae</taxon>
        <taxon>Aquimarina</taxon>
    </lineage>
</organism>
<dbReference type="Proteomes" id="UP000651057">
    <property type="component" value="Unassembled WGS sequence"/>
</dbReference>
<dbReference type="EMBL" id="JAERQJ010000001">
    <property type="protein sequence ID" value="MBL0682561.1"/>
    <property type="molecule type" value="Genomic_DNA"/>
</dbReference>
<comment type="caution">
    <text evidence="3">The sequence shown here is derived from an EMBL/GenBank/DDBJ whole genome shotgun (WGS) entry which is preliminary data.</text>
</comment>
<feature type="signal peptide" evidence="1">
    <location>
        <begin position="1"/>
        <end position="18"/>
    </location>
</feature>
<reference evidence="3" key="1">
    <citation type="submission" date="2021-01" db="EMBL/GenBank/DDBJ databases">
        <authorList>
            <person name="Zhong Y.L."/>
        </authorList>
    </citation>
    <scope>NUCLEOTIDE SEQUENCE</scope>
    <source>
        <strain evidence="3">KCTC 23302</strain>
    </source>
</reference>
<evidence type="ECO:0000259" key="2">
    <source>
        <dbReference type="Pfam" id="PF13026"/>
    </source>
</evidence>